<feature type="compositionally biased region" description="Basic residues" evidence="1">
    <location>
        <begin position="126"/>
        <end position="162"/>
    </location>
</feature>
<dbReference type="AlphaFoldDB" id="A0A8T0VFX1"/>
<comment type="caution">
    <text evidence="2">The sequence shown here is derived from an EMBL/GenBank/DDBJ whole genome shotgun (WGS) entry which is preliminary data.</text>
</comment>
<protein>
    <submittedName>
        <fullName evidence="2">Uncharacterized protein</fullName>
    </submittedName>
</protein>
<keyword evidence="3" id="KW-1185">Reference proteome</keyword>
<evidence type="ECO:0000313" key="3">
    <source>
        <dbReference type="Proteomes" id="UP000823388"/>
    </source>
</evidence>
<reference evidence="2" key="1">
    <citation type="submission" date="2020-05" db="EMBL/GenBank/DDBJ databases">
        <title>WGS assembly of Panicum virgatum.</title>
        <authorList>
            <person name="Lovell J.T."/>
            <person name="Jenkins J."/>
            <person name="Shu S."/>
            <person name="Juenger T.E."/>
            <person name="Schmutz J."/>
        </authorList>
    </citation>
    <scope>NUCLEOTIDE SEQUENCE</scope>
    <source>
        <strain evidence="2">AP13</strain>
    </source>
</reference>
<accession>A0A8T0VFX1</accession>
<evidence type="ECO:0000313" key="2">
    <source>
        <dbReference type="EMBL" id="KAG2631683.1"/>
    </source>
</evidence>
<sequence length="256" mass="28206">MYRPKHTAKVFAVCPIKGTQRSRLYRRGWSPSRIRRGPRTANMYAVCFGAFAVCLGHTANGQNPALFPVQQAHRRPASRPNTRAATLATRPHRSAASVRPHRASPLRAAARASPAPPLPPRPPQLRCRRKHGRRVVRRPHRRRGPPWHRRRASGLRRHRWGRRPSPAREGGGPSPAREGGGEGGGAADGEPDLLKSLATEVSSSTSRELHFLRGEVARMEYQLSAARARYRCGIHGSPPCPSPPPITALRAFAKPA</sequence>
<gene>
    <name evidence="2" type="ORF">PVAP13_2NG040900</name>
</gene>
<proteinExistence type="predicted"/>
<dbReference type="EMBL" id="CM029040">
    <property type="protein sequence ID" value="KAG2631683.1"/>
    <property type="molecule type" value="Genomic_DNA"/>
</dbReference>
<feature type="region of interest" description="Disordered" evidence="1">
    <location>
        <begin position="73"/>
        <end position="191"/>
    </location>
</feature>
<feature type="compositionally biased region" description="Pro residues" evidence="1">
    <location>
        <begin position="114"/>
        <end position="123"/>
    </location>
</feature>
<name>A0A8T0VFX1_PANVG</name>
<evidence type="ECO:0000256" key="1">
    <source>
        <dbReference type="SAM" id="MobiDB-lite"/>
    </source>
</evidence>
<organism evidence="2 3">
    <name type="scientific">Panicum virgatum</name>
    <name type="common">Blackwell switchgrass</name>
    <dbReference type="NCBI Taxonomy" id="38727"/>
    <lineage>
        <taxon>Eukaryota</taxon>
        <taxon>Viridiplantae</taxon>
        <taxon>Streptophyta</taxon>
        <taxon>Embryophyta</taxon>
        <taxon>Tracheophyta</taxon>
        <taxon>Spermatophyta</taxon>
        <taxon>Magnoliopsida</taxon>
        <taxon>Liliopsida</taxon>
        <taxon>Poales</taxon>
        <taxon>Poaceae</taxon>
        <taxon>PACMAD clade</taxon>
        <taxon>Panicoideae</taxon>
        <taxon>Panicodae</taxon>
        <taxon>Paniceae</taxon>
        <taxon>Panicinae</taxon>
        <taxon>Panicum</taxon>
        <taxon>Panicum sect. Hiantes</taxon>
    </lineage>
</organism>
<dbReference type="Proteomes" id="UP000823388">
    <property type="component" value="Chromosome 2N"/>
</dbReference>